<sequence>MTQLPEREEFENRFLDVVSKIDDIIDEKTPDPQSTAPRLNKQLFQSQATPTGFAYFSWQGDAATLVKTLTICDANYDEAWQILTERYDNKREIIHSLLKRLFNQQHLTSESSQGLQQLLDTTKECLRTLTVLKRPVEHWDDVIVHFILERMDPETLNNKCPLCKSEHNLFKCQIFLSIPLNEKHEIVKKFNLCFNCLRSDHRINDCRSQSKCRTCSRKHHSLLHRENAFNTNSTAHYNPNDGAPPANETSGTSSSNPNFQWIRRWIKDKCSFSNSNRQRNGQRRNLHPVRVLLDTGSEASFISEKCVLGLGLQRRRSEVVVTGISSSSGGNKGELTSSIPSELSANSRWPHVKGLQLADPDFNVPGNIDILLGAEYVSLLMCEGRKFGPPNTPVAENTIFGWVLLGRVATKGQESVRNHMF</sequence>
<name>A0A1D2M1Y7_ORCCI</name>
<accession>A0A1D2M1Y7</accession>
<feature type="compositionally biased region" description="Polar residues" evidence="1">
    <location>
        <begin position="247"/>
        <end position="256"/>
    </location>
</feature>
<dbReference type="Pfam" id="PF03564">
    <property type="entry name" value="DUF1759"/>
    <property type="match status" value="1"/>
</dbReference>
<dbReference type="PANTHER" id="PTHR47331">
    <property type="entry name" value="PHD-TYPE DOMAIN-CONTAINING PROTEIN"/>
    <property type="match status" value="1"/>
</dbReference>
<feature type="region of interest" description="Disordered" evidence="1">
    <location>
        <begin position="229"/>
        <end position="256"/>
    </location>
</feature>
<dbReference type="OrthoDB" id="5987340at2759"/>
<proteinExistence type="predicted"/>
<reference evidence="2 3" key="1">
    <citation type="journal article" date="2016" name="Genome Biol. Evol.">
        <title>Gene Family Evolution Reflects Adaptation to Soil Environmental Stressors in the Genome of the Collembolan Orchesella cincta.</title>
        <authorList>
            <person name="Faddeeva-Vakhrusheva A."/>
            <person name="Derks M.F."/>
            <person name="Anvar S.Y."/>
            <person name="Agamennone V."/>
            <person name="Suring W."/>
            <person name="Smit S."/>
            <person name="van Straalen N.M."/>
            <person name="Roelofs D."/>
        </authorList>
    </citation>
    <scope>NUCLEOTIDE SEQUENCE [LARGE SCALE GENOMIC DNA]</scope>
    <source>
        <tissue evidence="2">Mixed pool</tissue>
    </source>
</reference>
<dbReference type="PANTHER" id="PTHR47331:SF1">
    <property type="entry name" value="GAG-LIKE PROTEIN"/>
    <property type="match status" value="1"/>
</dbReference>
<dbReference type="EMBL" id="LJIJ01006538">
    <property type="protein sequence ID" value="ODM86985.1"/>
    <property type="molecule type" value="Genomic_DNA"/>
</dbReference>
<gene>
    <name evidence="2" type="ORF">Ocin01_19697</name>
</gene>
<dbReference type="STRING" id="48709.A0A1D2M1Y7"/>
<dbReference type="InterPro" id="IPR021109">
    <property type="entry name" value="Peptidase_aspartic_dom_sf"/>
</dbReference>
<feature type="non-terminal residue" evidence="2">
    <location>
        <position position="421"/>
    </location>
</feature>
<protein>
    <recommendedName>
        <fullName evidence="4">Peptidase A2 domain-containing protein</fullName>
    </recommendedName>
</protein>
<evidence type="ECO:0008006" key="4">
    <source>
        <dbReference type="Google" id="ProtNLM"/>
    </source>
</evidence>
<organism evidence="2 3">
    <name type="scientific">Orchesella cincta</name>
    <name type="common">Springtail</name>
    <name type="synonym">Podura cincta</name>
    <dbReference type="NCBI Taxonomy" id="48709"/>
    <lineage>
        <taxon>Eukaryota</taxon>
        <taxon>Metazoa</taxon>
        <taxon>Ecdysozoa</taxon>
        <taxon>Arthropoda</taxon>
        <taxon>Hexapoda</taxon>
        <taxon>Collembola</taxon>
        <taxon>Entomobryomorpha</taxon>
        <taxon>Entomobryoidea</taxon>
        <taxon>Orchesellidae</taxon>
        <taxon>Orchesellinae</taxon>
        <taxon>Orchesella</taxon>
    </lineage>
</organism>
<evidence type="ECO:0000256" key="1">
    <source>
        <dbReference type="SAM" id="MobiDB-lite"/>
    </source>
</evidence>
<dbReference type="Proteomes" id="UP000094527">
    <property type="component" value="Unassembled WGS sequence"/>
</dbReference>
<evidence type="ECO:0000313" key="2">
    <source>
        <dbReference type="EMBL" id="ODM86985.1"/>
    </source>
</evidence>
<comment type="caution">
    <text evidence="2">The sequence shown here is derived from an EMBL/GenBank/DDBJ whole genome shotgun (WGS) entry which is preliminary data.</text>
</comment>
<keyword evidence="3" id="KW-1185">Reference proteome</keyword>
<evidence type="ECO:0000313" key="3">
    <source>
        <dbReference type="Proteomes" id="UP000094527"/>
    </source>
</evidence>
<dbReference type="CDD" id="cd00303">
    <property type="entry name" value="retropepsin_like"/>
    <property type="match status" value="1"/>
</dbReference>
<dbReference type="Gene3D" id="2.40.70.10">
    <property type="entry name" value="Acid Proteases"/>
    <property type="match status" value="1"/>
</dbReference>
<dbReference type="AlphaFoldDB" id="A0A1D2M1Y7"/>
<dbReference type="OMA" id="REGWHIS"/>
<dbReference type="InterPro" id="IPR005312">
    <property type="entry name" value="DUF1759"/>
</dbReference>